<dbReference type="AlphaFoldDB" id="A0ABD5V5T0"/>
<dbReference type="RefSeq" id="WP_340604181.1">
    <property type="nucleotide sequence ID" value="NZ_JBBMXV010000003.1"/>
</dbReference>
<evidence type="ECO:0000313" key="4">
    <source>
        <dbReference type="EMBL" id="MFC6905658.1"/>
    </source>
</evidence>
<evidence type="ECO:0000259" key="2">
    <source>
        <dbReference type="Pfam" id="PF01978"/>
    </source>
</evidence>
<dbReference type="Pfam" id="PF24217">
    <property type="entry name" value="DUF7436"/>
    <property type="match status" value="1"/>
</dbReference>
<dbReference type="InterPro" id="IPR036388">
    <property type="entry name" value="WH-like_DNA-bd_sf"/>
</dbReference>
<dbReference type="Pfam" id="PF01978">
    <property type="entry name" value="TrmB"/>
    <property type="match status" value="1"/>
</dbReference>
<feature type="domain" description="DUF7436" evidence="3">
    <location>
        <begin position="117"/>
        <end position="259"/>
    </location>
</feature>
<dbReference type="InterPro" id="IPR055859">
    <property type="entry name" value="DUF7436"/>
</dbReference>
<dbReference type="PANTHER" id="PTHR34293">
    <property type="entry name" value="HTH-TYPE TRANSCRIPTIONAL REGULATOR TRMBL2"/>
    <property type="match status" value="1"/>
</dbReference>
<dbReference type="EMBL" id="JBHSXQ010000003">
    <property type="protein sequence ID" value="MFC6905658.1"/>
    <property type="molecule type" value="Genomic_DNA"/>
</dbReference>
<accession>A0ABD5V5T0</accession>
<name>A0ABD5V5T0_9EURY</name>
<evidence type="ECO:0000256" key="1">
    <source>
        <dbReference type="SAM" id="Coils"/>
    </source>
</evidence>
<sequence>MDERIVEGLVDLGLSRYEARAYVSLFQQEPETAEGVATAAEVPKGRIYDVLNALTERSLVRSDDERPKTYTVVGAARAVDRLLETRLDELDEQRVDYERTAERLRRSLSSLETDESDAGFSTSAFHHDEARELLLDRFEAAEESIRIVVDEATARTEGDEELDELLRRRVDEGIEIRLLLVDAAERGSELNGEGFDVRVVDPDRQPEHRFAVIDGAEACIEVVRPVSPDRLLAVVDFRNNQPARELAETFEALWDAATPAEQGA</sequence>
<proteinExistence type="predicted"/>
<dbReference type="InterPro" id="IPR051797">
    <property type="entry name" value="TrmB-like"/>
</dbReference>
<evidence type="ECO:0000313" key="5">
    <source>
        <dbReference type="Proteomes" id="UP001596312"/>
    </source>
</evidence>
<dbReference type="SUPFAM" id="SSF56024">
    <property type="entry name" value="Phospholipase D/nuclease"/>
    <property type="match status" value="1"/>
</dbReference>
<keyword evidence="1" id="KW-0175">Coiled coil</keyword>
<comment type="caution">
    <text evidence="4">The sequence shown here is derived from an EMBL/GenBank/DDBJ whole genome shotgun (WGS) entry which is preliminary data.</text>
</comment>
<gene>
    <name evidence="4" type="ORF">ACFQGH_10680</name>
</gene>
<protein>
    <submittedName>
        <fullName evidence="4">TrmB family transcriptional regulator</fullName>
    </submittedName>
</protein>
<feature type="domain" description="Transcription regulator TrmB N-terminal" evidence="2">
    <location>
        <begin position="11"/>
        <end position="73"/>
    </location>
</feature>
<dbReference type="InterPro" id="IPR002831">
    <property type="entry name" value="Tscrpt_reg_TrmB_N"/>
</dbReference>
<feature type="coiled-coil region" evidence="1">
    <location>
        <begin position="87"/>
        <end position="114"/>
    </location>
</feature>
<dbReference type="Gene3D" id="3.30.870.10">
    <property type="entry name" value="Endonuclease Chain A"/>
    <property type="match status" value="1"/>
</dbReference>
<keyword evidence="5" id="KW-1185">Reference proteome</keyword>
<dbReference type="InterPro" id="IPR036390">
    <property type="entry name" value="WH_DNA-bd_sf"/>
</dbReference>
<dbReference type="Proteomes" id="UP001596312">
    <property type="component" value="Unassembled WGS sequence"/>
</dbReference>
<reference evidence="4 5" key="1">
    <citation type="journal article" date="2019" name="Int. J. Syst. Evol. Microbiol.">
        <title>The Global Catalogue of Microorganisms (GCM) 10K type strain sequencing project: providing services to taxonomists for standard genome sequencing and annotation.</title>
        <authorList>
            <consortium name="The Broad Institute Genomics Platform"/>
            <consortium name="The Broad Institute Genome Sequencing Center for Infectious Disease"/>
            <person name="Wu L."/>
            <person name="Ma J."/>
        </authorList>
    </citation>
    <scope>NUCLEOTIDE SEQUENCE [LARGE SCALE GENOMIC DNA]</scope>
    <source>
        <strain evidence="4 5">CGMCC 1.3240</strain>
    </source>
</reference>
<dbReference type="SUPFAM" id="SSF46785">
    <property type="entry name" value="Winged helix' DNA-binding domain"/>
    <property type="match status" value="1"/>
</dbReference>
<evidence type="ECO:0000259" key="3">
    <source>
        <dbReference type="Pfam" id="PF24217"/>
    </source>
</evidence>
<organism evidence="4 5">
    <name type="scientific">Halalkalicoccus tibetensis</name>
    <dbReference type="NCBI Taxonomy" id="175632"/>
    <lineage>
        <taxon>Archaea</taxon>
        <taxon>Methanobacteriati</taxon>
        <taxon>Methanobacteriota</taxon>
        <taxon>Stenosarchaea group</taxon>
        <taxon>Halobacteria</taxon>
        <taxon>Halobacteriales</taxon>
        <taxon>Halococcaceae</taxon>
        <taxon>Halalkalicoccus</taxon>
    </lineage>
</organism>
<dbReference type="Gene3D" id="1.10.10.10">
    <property type="entry name" value="Winged helix-like DNA-binding domain superfamily/Winged helix DNA-binding domain"/>
    <property type="match status" value="1"/>
</dbReference>
<dbReference type="PANTHER" id="PTHR34293:SF1">
    <property type="entry name" value="HTH-TYPE TRANSCRIPTIONAL REGULATOR TRMBL2"/>
    <property type="match status" value="1"/>
</dbReference>